<proteinExistence type="predicted"/>
<organism evidence="2 3">
    <name type="scientific">Rhodococcus wratislaviensis</name>
    <name type="common">Tsukamurella wratislaviensis</name>
    <dbReference type="NCBI Taxonomy" id="44752"/>
    <lineage>
        <taxon>Bacteria</taxon>
        <taxon>Bacillati</taxon>
        <taxon>Actinomycetota</taxon>
        <taxon>Actinomycetes</taxon>
        <taxon>Mycobacteriales</taxon>
        <taxon>Nocardiaceae</taxon>
        <taxon>Rhodococcus</taxon>
    </lineage>
</organism>
<dbReference type="Proteomes" id="UP000287519">
    <property type="component" value="Unassembled WGS sequence"/>
</dbReference>
<name>A0A402C075_RHOWR</name>
<evidence type="ECO:0000313" key="3">
    <source>
        <dbReference type="Proteomes" id="UP000287519"/>
    </source>
</evidence>
<accession>A0A402C075</accession>
<reference evidence="2 3" key="1">
    <citation type="submission" date="2018-11" db="EMBL/GenBank/DDBJ databases">
        <title>Microbial catabolism of amino acid.</title>
        <authorList>
            <person name="Hibi M."/>
            <person name="Ogawa J."/>
        </authorList>
    </citation>
    <scope>NUCLEOTIDE SEQUENCE [LARGE SCALE GENOMIC DNA]</scope>
    <source>
        <strain evidence="2 3">C31-06</strain>
    </source>
</reference>
<dbReference type="EMBL" id="BHYM01000005">
    <property type="protein sequence ID" value="GCE37000.1"/>
    <property type="molecule type" value="Genomic_DNA"/>
</dbReference>
<keyword evidence="3" id="KW-1185">Reference proteome</keyword>
<evidence type="ECO:0000313" key="2">
    <source>
        <dbReference type="EMBL" id="GCE37000.1"/>
    </source>
</evidence>
<sequence>MRGLSRRLLHPQAHPFCADAPLFESQNGCGYREGVRLRRTRHDVPVSPFPVRRGVTGTKFGDDG</sequence>
<dbReference type="AlphaFoldDB" id="A0A402C075"/>
<protein>
    <submittedName>
        <fullName evidence="2">Uncharacterized protein</fullName>
    </submittedName>
</protein>
<gene>
    <name evidence="2" type="ORF">Rhow_006000</name>
</gene>
<feature type="region of interest" description="Disordered" evidence="1">
    <location>
        <begin position="45"/>
        <end position="64"/>
    </location>
</feature>
<comment type="caution">
    <text evidence="2">The sequence shown here is derived from an EMBL/GenBank/DDBJ whole genome shotgun (WGS) entry which is preliminary data.</text>
</comment>
<evidence type="ECO:0000256" key="1">
    <source>
        <dbReference type="SAM" id="MobiDB-lite"/>
    </source>
</evidence>